<dbReference type="PANTHER" id="PTHR32208:SF21">
    <property type="entry name" value="LOW QUALITY PROTEIN: ALDEHYDE OXIDASE GLOX-LIKE"/>
    <property type="match status" value="1"/>
</dbReference>
<evidence type="ECO:0000256" key="1">
    <source>
        <dbReference type="ARBA" id="ARBA00022729"/>
    </source>
</evidence>
<dbReference type="Gene3D" id="2.130.10.80">
    <property type="entry name" value="Galactose oxidase/kelch, beta-propeller"/>
    <property type="match status" value="1"/>
</dbReference>
<comment type="caution">
    <text evidence="6">The sequence shown here is derived from an EMBL/GenBank/DDBJ whole genome shotgun (WGS) entry which is preliminary data.</text>
</comment>
<feature type="region of interest" description="Disordered" evidence="2">
    <location>
        <begin position="534"/>
        <end position="569"/>
    </location>
</feature>
<dbReference type="InterPro" id="IPR014756">
    <property type="entry name" value="Ig_E-set"/>
</dbReference>
<feature type="domain" description="Galactose oxidase-like Early set" evidence="5">
    <location>
        <begin position="439"/>
        <end position="513"/>
    </location>
</feature>
<dbReference type="SUPFAM" id="SSF50965">
    <property type="entry name" value="Galactose oxidase, central domain"/>
    <property type="match status" value="1"/>
</dbReference>
<dbReference type="EMBL" id="JACGCI010000042">
    <property type="protein sequence ID" value="KAF6752871.1"/>
    <property type="molecule type" value="Genomic_DNA"/>
</dbReference>
<feature type="compositionally biased region" description="Polar residues" evidence="2">
    <location>
        <begin position="628"/>
        <end position="643"/>
    </location>
</feature>
<evidence type="ECO:0000313" key="7">
    <source>
        <dbReference type="Proteomes" id="UP000521943"/>
    </source>
</evidence>
<dbReference type="SUPFAM" id="SSF81296">
    <property type="entry name" value="E set domains"/>
    <property type="match status" value="1"/>
</dbReference>
<feature type="region of interest" description="Disordered" evidence="2">
    <location>
        <begin position="618"/>
        <end position="664"/>
    </location>
</feature>
<evidence type="ECO:0000259" key="5">
    <source>
        <dbReference type="Pfam" id="PF09118"/>
    </source>
</evidence>
<name>A0A8H6M5F7_9AGAR</name>
<keyword evidence="1 3" id="KW-0732">Signal</keyword>
<feature type="chain" id="PRO_5034183768" evidence="3">
    <location>
        <begin position="20"/>
        <end position="664"/>
    </location>
</feature>
<dbReference type="Pfam" id="PF07250">
    <property type="entry name" value="Glyoxal_oxid_N"/>
    <property type="match status" value="1"/>
</dbReference>
<keyword evidence="7" id="KW-1185">Reference proteome</keyword>
<dbReference type="PANTHER" id="PTHR32208">
    <property type="entry name" value="SECRETED PROTEIN-RELATED"/>
    <property type="match status" value="1"/>
</dbReference>
<organism evidence="6 7">
    <name type="scientific">Ephemerocybe angulata</name>
    <dbReference type="NCBI Taxonomy" id="980116"/>
    <lineage>
        <taxon>Eukaryota</taxon>
        <taxon>Fungi</taxon>
        <taxon>Dikarya</taxon>
        <taxon>Basidiomycota</taxon>
        <taxon>Agaricomycotina</taxon>
        <taxon>Agaricomycetes</taxon>
        <taxon>Agaricomycetidae</taxon>
        <taxon>Agaricales</taxon>
        <taxon>Agaricineae</taxon>
        <taxon>Psathyrellaceae</taxon>
        <taxon>Ephemerocybe</taxon>
    </lineage>
</organism>
<accession>A0A8H6M5F7</accession>
<reference evidence="6 7" key="1">
    <citation type="submission" date="2020-07" db="EMBL/GenBank/DDBJ databases">
        <title>Comparative genomics of pyrophilous fungi reveals a link between fire events and developmental genes.</title>
        <authorList>
            <consortium name="DOE Joint Genome Institute"/>
            <person name="Steindorff A.S."/>
            <person name="Carver A."/>
            <person name="Calhoun S."/>
            <person name="Stillman K."/>
            <person name="Liu H."/>
            <person name="Lipzen A."/>
            <person name="Pangilinan J."/>
            <person name="Labutti K."/>
            <person name="Bruns T.D."/>
            <person name="Grigoriev I.V."/>
        </authorList>
    </citation>
    <scope>NUCLEOTIDE SEQUENCE [LARGE SCALE GENOMIC DNA]</scope>
    <source>
        <strain evidence="6 7">CBS 144469</strain>
    </source>
</reference>
<evidence type="ECO:0000313" key="6">
    <source>
        <dbReference type="EMBL" id="KAF6752871.1"/>
    </source>
</evidence>
<dbReference type="InterPro" id="IPR015202">
    <property type="entry name" value="GO-like_E_set"/>
</dbReference>
<dbReference type="Proteomes" id="UP000521943">
    <property type="component" value="Unassembled WGS sequence"/>
</dbReference>
<dbReference type="AlphaFoldDB" id="A0A8H6M5F7"/>
<dbReference type="InterPro" id="IPR011043">
    <property type="entry name" value="Gal_Oxase/kelch_b-propeller"/>
</dbReference>
<gene>
    <name evidence="6" type="ORF">DFP72DRAFT_903847</name>
</gene>
<evidence type="ECO:0000259" key="4">
    <source>
        <dbReference type="Pfam" id="PF07250"/>
    </source>
</evidence>
<evidence type="ECO:0000256" key="3">
    <source>
        <dbReference type="SAM" id="SignalP"/>
    </source>
</evidence>
<dbReference type="InterPro" id="IPR037293">
    <property type="entry name" value="Gal_Oxidase_central_sf"/>
</dbReference>
<sequence length="664" mass="69782">MIPPSLLALCLAISTPALAVKVGGFEDGGNTLVSAMMMFLGNDEKVYIMDKAEGNSAQVAGHPAWASVWDIATRKAEVMDVPSNVFCASGMHLPNGSYTAFGGNSAVGRGGGDASNGDWDAEYQDFDGSKSIRILNPCKSTDNFADPSCQWFDDATKISMKRKRWYSAAEAMADGTIVLIGGFTGGGYILRNTPNKNPDDGAENTYEFFPPRDEDPKRLQFIYDTSGLNSYAHAFLMPSGNMFLQANYSSSALPDMPGQVIRVYPASGATAMLPLTPENKYTPTILFCGGTDMKDDQWGNFSYPAIDTWNYPASKDCQRITPEPSDGSEVKYTQDDDLLEGRSMGQFIILPDGKLLVVNGALNGTAGYAKTTSTILKEEDMPYGQSLANGPVGRPAIYDPKAPAGKRWSNEDASVLIAGSNPNVDVVLQTKYPTEASPPLLSYGGEPFDITIPSSSYSGSANDAAANTIIAVLRGGFTTHAMNMGQRFVQLNNTYTVKSDGSIVYHVSQMPPQVLVGSGKVEAQTKLAVSPLPDSVKLDSAKGSADPNATNGGTGSSPTAEESGGSSRTGTIVGAAVGVRRRASAAQASYPMSASGTGAMAPGVGAAGMAARSGRESDSSAFLPFKSGNESHTWNSSTASLTTPYKDDAPGAGNGGYGPPHRAY</sequence>
<feature type="domain" description="Glyoxal oxidase N-terminal" evidence="4">
    <location>
        <begin position="65"/>
        <end position="436"/>
    </location>
</feature>
<dbReference type="InterPro" id="IPR009880">
    <property type="entry name" value="Glyoxal_oxidase_N"/>
</dbReference>
<protein>
    <submittedName>
        <fullName evidence="6">Copper radical oxidase variant A</fullName>
    </submittedName>
</protein>
<feature type="compositionally biased region" description="Polar residues" evidence="2">
    <location>
        <begin position="547"/>
        <end position="569"/>
    </location>
</feature>
<evidence type="ECO:0000256" key="2">
    <source>
        <dbReference type="SAM" id="MobiDB-lite"/>
    </source>
</evidence>
<dbReference type="Pfam" id="PF09118">
    <property type="entry name" value="GO-like_E_set"/>
    <property type="match status" value="1"/>
</dbReference>
<proteinExistence type="predicted"/>
<feature type="signal peptide" evidence="3">
    <location>
        <begin position="1"/>
        <end position="19"/>
    </location>
</feature>
<dbReference type="OrthoDB" id="2019572at2759"/>